<feature type="compositionally biased region" description="Gly residues" evidence="6">
    <location>
        <begin position="1"/>
        <end position="10"/>
    </location>
</feature>
<feature type="region of interest" description="Disordered" evidence="6">
    <location>
        <begin position="208"/>
        <end position="309"/>
    </location>
</feature>
<dbReference type="InterPro" id="IPR007168">
    <property type="entry name" value="Phageshock_PspC_N"/>
</dbReference>
<evidence type="ECO:0000256" key="7">
    <source>
        <dbReference type="SAM" id="Phobius"/>
    </source>
</evidence>
<feature type="region of interest" description="Disordered" evidence="6">
    <location>
        <begin position="1"/>
        <end position="80"/>
    </location>
</feature>
<proteinExistence type="predicted"/>
<accession>A0A554SQ50</accession>
<feature type="compositionally biased region" description="Pro residues" evidence="6">
    <location>
        <begin position="213"/>
        <end position="237"/>
    </location>
</feature>
<dbReference type="InterPro" id="IPR052027">
    <property type="entry name" value="PspC"/>
</dbReference>
<reference evidence="10 11" key="1">
    <citation type="submission" date="2019-07" db="EMBL/GenBank/DDBJ databases">
        <authorList>
            <person name="Zhao L.H."/>
        </authorList>
    </citation>
    <scope>NUCLEOTIDE SEQUENCE [LARGE SCALE GENOMIC DNA]</scope>
    <source>
        <strain evidence="10 11">Co35</strain>
    </source>
</reference>
<feature type="transmembrane region" description="Helical" evidence="7">
    <location>
        <begin position="312"/>
        <end position="332"/>
    </location>
</feature>
<feature type="compositionally biased region" description="Acidic residues" evidence="6">
    <location>
        <begin position="270"/>
        <end position="284"/>
    </location>
</feature>
<comment type="caution">
    <text evidence="10">The sequence shown here is derived from an EMBL/GenBank/DDBJ whole genome shotgun (WGS) entry which is preliminary data.</text>
</comment>
<feature type="transmembrane region" description="Helical" evidence="7">
    <location>
        <begin position="153"/>
        <end position="171"/>
    </location>
</feature>
<feature type="transmembrane region" description="Helical" evidence="7">
    <location>
        <begin position="338"/>
        <end position="357"/>
    </location>
</feature>
<evidence type="ECO:0000259" key="9">
    <source>
        <dbReference type="Pfam" id="PF09922"/>
    </source>
</evidence>
<keyword evidence="2" id="KW-1003">Cell membrane</keyword>
<evidence type="ECO:0000256" key="6">
    <source>
        <dbReference type="SAM" id="MobiDB-lite"/>
    </source>
</evidence>
<dbReference type="PANTHER" id="PTHR33885:SF3">
    <property type="entry name" value="PHAGE SHOCK PROTEIN C"/>
    <property type="match status" value="1"/>
</dbReference>
<keyword evidence="11" id="KW-1185">Reference proteome</keyword>
<feature type="transmembrane region" description="Helical" evidence="7">
    <location>
        <begin position="177"/>
        <end position="202"/>
    </location>
</feature>
<dbReference type="EMBL" id="VLNT01000001">
    <property type="protein sequence ID" value="TSD68389.1"/>
    <property type="molecule type" value="Genomic_DNA"/>
</dbReference>
<protein>
    <submittedName>
        <fullName evidence="10">PspC domain-containing protein</fullName>
    </submittedName>
</protein>
<evidence type="ECO:0000259" key="8">
    <source>
        <dbReference type="Pfam" id="PF04024"/>
    </source>
</evidence>
<evidence type="ECO:0000313" key="10">
    <source>
        <dbReference type="EMBL" id="TSD68389.1"/>
    </source>
</evidence>
<dbReference type="InterPro" id="IPR036259">
    <property type="entry name" value="MFS_trans_sf"/>
</dbReference>
<dbReference type="GO" id="GO:0005886">
    <property type="term" value="C:plasma membrane"/>
    <property type="evidence" value="ECO:0007669"/>
    <property type="project" value="UniProtKB-SubCell"/>
</dbReference>
<evidence type="ECO:0000256" key="5">
    <source>
        <dbReference type="ARBA" id="ARBA00023136"/>
    </source>
</evidence>
<feature type="transmembrane region" description="Helical" evidence="7">
    <location>
        <begin position="107"/>
        <end position="130"/>
    </location>
</feature>
<feature type="domain" description="Phage shock protein PspC N-terminal" evidence="8">
    <location>
        <begin position="79"/>
        <end position="133"/>
    </location>
</feature>
<evidence type="ECO:0000256" key="2">
    <source>
        <dbReference type="ARBA" id="ARBA00022475"/>
    </source>
</evidence>
<dbReference type="Pfam" id="PF09922">
    <property type="entry name" value="LiaF-like_C"/>
    <property type="match status" value="1"/>
</dbReference>
<keyword evidence="5 7" id="KW-0472">Membrane</keyword>
<keyword evidence="4 7" id="KW-1133">Transmembrane helix</keyword>
<gene>
    <name evidence="10" type="ORF">FNM00_02015</name>
</gene>
<comment type="subcellular location">
    <subcellularLocation>
        <location evidence="1">Cell membrane</location>
        <topology evidence="1">Single-pass membrane protein</topology>
    </subcellularLocation>
</comment>
<feature type="transmembrane region" description="Helical" evidence="7">
    <location>
        <begin position="364"/>
        <end position="384"/>
    </location>
</feature>
<evidence type="ECO:0000256" key="3">
    <source>
        <dbReference type="ARBA" id="ARBA00022692"/>
    </source>
</evidence>
<dbReference type="Pfam" id="PF04024">
    <property type="entry name" value="PspC"/>
    <property type="match status" value="1"/>
</dbReference>
<keyword evidence="3 7" id="KW-0812">Transmembrane</keyword>
<dbReference type="SUPFAM" id="SSF103473">
    <property type="entry name" value="MFS general substrate transporter"/>
    <property type="match status" value="1"/>
</dbReference>
<dbReference type="Proteomes" id="UP000316988">
    <property type="component" value="Unassembled WGS sequence"/>
</dbReference>
<dbReference type="OrthoDB" id="7359894at2"/>
<organism evidence="10 11">
    <name type="scientific">Aeromicrobium piscarium</name>
    <dbReference type="NCBI Taxonomy" id="2590901"/>
    <lineage>
        <taxon>Bacteria</taxon>
        <taxon>Bacillati</taxon>
        <taxon>Actinomycetota</taxon>
        <taxon>Actinomycetes</taxon>
        <taxon>Propionibacteriales</taxon>
        <taxon>Nocardioidaceae</taxon>
        <taxon>Aeromicrobium</taxon>
    </lineage>
</organism>
<evidence type="ECO:0000256" key="1">
    <source>
        <dbReference type="ARBA" id="ARBA00004162"/>
    </source>
</evidence>
<dbReference type="InterPro" id="IPR024425">
    <property type="entry name" value="LiaF-like_C"/>
</dbReference>
<feature type="compositionally biased region" description="Low complexity" evidence="6">
    <location>
        <begin position="238"/>
        <end position="247"/>
    </location>
</feature>
<sequence>MRRGGGGGHGTKPHTRPRERATRDDPGIALTRHREESGKHPMVGGAPDGHDGDMNDQDTSTPRDASSPPRRLQDFENARRPRSDRMIAGVSTGIARWLGIDPVIVRVGFVVLTLVGLSGLVLYGACWLLMPEEGKDRSVLGEMFGLGENEKQVRMVGLAIAGAIAIAAILGDSAWGLGGWAWVTLWVLFWVAVPIALVYWFVSGRHRRGTQASPPPGTPYGPPAPGVPYGPPSPGSPPFAATPSPAGHDSVTTTLGPTPAGGSTEKAADESGDDGIASDDEDDGAQPPTSGPPLMHGPPPPPGPPRTPWSPALFLGTVSLILLAWGGLWLWSEQVANVVPEVYALTGLVLTAVGLLVGSKIGNAGLLVPVGLVLCVVLAATSALPNARAGDFTFTPTSVGQATRAIDTGAGQVTYDLTDVPVPGDLAGESVEIDHGLGLVRVVVPRDLDVHVDAAIRWAGQVKVFERTADGWSPHLDYGDPGSDVFHLSINSSAGAIEVIRR</sequence>
<feature type="compositionally biased region" description="Basic and acidic residues" evidence="6">
    <location>
        <begin position="71"/>
        <end position="80"/>
    </location>
</feature>
<evidence type="ECO:0000256" key="4">
    <source>
        <dbReference type="ARBA" id="ARBA00022989"/>
    </source>
</evidence>
<dbReference type="AlphaFoldDB" id="A0A554SQ50"/>
<feature type="compositionally biased region" description="Pro residues" evidence="6">
    <location>
        <begin position="289"/>
        <end position="308"/>
    </location>
</feature>
<feature type="compositionally biased region" description="Basic and acidic residues" evidence="6">
    <location>
        <begin position="16"/>
        <end position="39"/>
    </location>
</feature>
<evidence type="ECO:0000313" key="11">
    <source>
        <dbReference type="Proteomes" id="UP000316988"/>
    </source>
</evidence>
<name>A0A554SQ50_9ACTN</name>
<dbReference type="PANTHER" id="PTHR33885">
    <property type="entry name" value="PHAGE SHOCK PROTEIN C"/>
    <property type="match status" value="1"/>
</dbReference>
<feature type="domain" description="Cell wall-active antibiotics response LiaF-like C-terminal" evidence="9">
    <location>
        <begin position="406"/>
        <end position="499"/>
    </location>
</feature>